<dbReference type="Pfam" id="PF00664">
    <property type="entry name" value="ABC_membrane"/>
    <property type="match status" value="1"/>
</dbReference>
<dbReference type="InterPro" id="IPR010132">
    <property type="entry name" value="ATPase_T1SS_HlyB"/>
</dbReference>
<dbReference type="InterPro" id="IPR027417">
    <property type="entry name" value="P-loop_NTPase"/>
</dbReference>
<dbReference type="InterPro" id="IPR005074">
    <property type="entry name" value="Peptidase_C39"/>
</dbReference>
<dbReference type="RefSeq" id="WP_015402686.1">
    <property type="nucleotide sequence ID" value="NC_020304.1"/>
</dbReference>
<keyword evidence="9 10" id="KW-0472">Membrane</keyword>
<dbReference type="GO" id="GO:0030256">
    <property type="term" value="C:type I protein secretion system complex"/>
    <property type="evidence" value="ECO:0007669"/>
    <property type="project" value="InterPro"/>
</dbReference>
<evidence type="ECO:0000259" key="13">
    <source>
        <dbReference type="PROSITE" id="PS50990"/>
    </source>
</evidence>
<evidence type="ECO:0000256" key="5">
    <source>
        <dbReference type="ARBA" id="ARBA00022741"/>
    </source>
</evidence>
<evidence type="ECO:0000313" key="15">
    <source>
        <dbReference type="Proteomes" id="UP000011721"/>
    </source>
</evidence>
<feature type="domain" description="ABC transmembrane type-1" evidence="12">
    <location>
        <begin position="161"/>
        <end position="439"/>
    </location>
</feature>
<evidence type="ECO:0000256" key="7">
    <source>
        <dbReference type="ARBA" id="ARBA00022840"/>
    </source>
</evidence>
<dbReference type="InterPro" id="IPR003593">
    <property type="entry name" value="AAA+_ATPase"/>
</dbReference>
<dbReference type="InterPro" id="IPR003439">
    <property type="entry name" value="ABC_transporter-like_ATP-bd"/>
</dbReference>
<dbReference type="GO" id="GO:0005524">
    <property type="term" value="F:ATP binding"/>
    <property type="evidence" value="ECO:0007669"/>
    <property type="project" value="UniProtKB-KW"/>
</dbReference>
<evidence type="ECO:0000256" key="8">
    <source>
        <dbReference type="ARBA" id="ARBA00022989"/>
    </source>
</evidence>
<protein>
    <submittedName>
        <fullName evidence="14">Type I secretion system ABC transporter, HlyB family</fullName>
    </submittedName>
</protein>
<dbReference type="OrthoDB" id="9772049at2"/>
<evidence type="ECO:0000256" key="3">
    <source>
        <dbReference type="ARBA" id="ARBA00022475"/>
    </source>
</evidence>
<dbReference type="Pfam" id="PF00005">
    <property type="entry name" value="ABC_tran"/>
    <property type="match status" value="1"/>
</dbReference>
<dbReference type="InterPro" id="IPR036640">
    <property type="entry name" value="ABC1_TM_sf"/>
</dbReference>
<dbReference type="GO" id="GO:0030253">
    <property type="term" value="P:protein secretion by the type I secretion system"/>
    <property type="evidence" value="ECO:0007669"/>
    <property type="project" value="InterPro"/>
</dbReference>
<keyword evidence="2" id="KW-0813">Transport</keyword>
<keyword evidence="8 10" id="KW-1133">Transmembrane helix</keyword>
<dbReference type="PROSITE" id="PS50929">
    <property type="entry name" value="ABC_TM1F"/>
    <property type="match status" value="1"/>
</dbReference>
<dbReference type="Pfam" id="PF03412">
    <property type="entry name" value="Peptidase_C39"/>
    <property type="match status" value="1"/>
</dbReference>
<proteinExistence type="predicted"/>
<keyword evidence="15" id="KW-1185">Reference proteome</keyword>
<dbReference type="HOGENOM" id="CLU_000604_95_4_7"/>
<dbReference type="Gene3D" id="3.90.70.10">
    <property type="entry name" value="Cysteine proteinases"/>
    <property type="match status" value="1"/>
</dbReference>
<dbReference type="GO" id="GO:0005886">
    <property type="term" value="C:plasma membrane"/>
    <property type="evidence" value="ECO:0007669"/>
    <property type="project" value="UniProtKB-SubCell"/>
</dbReference>
<evidence type="ECO:0000256" key="4">
    <source>
        <dbReference type="ARBA" id="ARBA00022692"/>
    </source>
</evidence>
<feature type="transmembrane region" description="Helical" evidence="10">
    <location>
        <begin position="194"/>
        <end position="214"/>
    </location>
</feature>
<organism evidence="14 15">
    <name type="scientific">Desulfocapsa sulfexigens (strain DSM 10523 / SB164P1)</name>
    <dbReference type="NCBI Taxonomy" id="1167006"/>
    <lineage>
        <taxon>Bacteria</taxon>
        <taxon>Pseudomonadati</taxon>
        <taxon>Thermodesulfobacteriota</taxon>
        <taxon>Desulfobulbia</taxon>
        <taxon>Desulfobulbales</taxon>
        <taxon>Desulfocapsaceae</taxon>
        <taxon>Desulfocapsa</taxon>
    </lineage>
</organism>
<feature type="domain" description="ABC transporter" evidence="11">
    <location>
        <begin position="473"/>
        <end position="708"/>
    </location>
</feature>
<dbReference type="SUPFAM" id="SSF52540">
    <property type="entry name" value="P-loop containing nucleoside triphosphate hydrolases"/>
    <property type="match status" value="1"/>
</dbReference>
<dbReference type="PROSITE" id="PS50990">
    <property type="entry name" value="PEPTIDASE_C39"/>
    <property type="match status" value="1"/>
</dbReference>
<name>M1P0H8_DESSD</name>
<dbReference type="InterPro" id="IPR011527">
    <property type="entry name" value="ABC1_TM_dom"/>
</dbReference>
<dbReference type="KEGG" id="dsf:UWK_00403"/>
<dbReference type="Gene3D" id="1.20.1560.10">
    <property type="entry name" value="ABC transporter type 1, transmembrane domain"/>
    <property type="match status" value="1"/>
</dbReference>
<keyword evidence="6" id="KW-0378">Hydrolase</keyword>
<dbReference type="Proteomes" id="UP000011721">
    <property type="component" value="Chromosome"/>
</dbReference>
<keyword evidence="4 10" id="KW-0812">Transmembrane</keyword>
<dbReference type="GO" id="GO:0008233">
    <property type="term" value="F:peptidase activity"/>
    <property type="evidence" value="ECO:0007669"/>
    <property type="project" value="InterPro"/>
</dbReference>
<evidence type="ECO:0000256" key="6">
    <source>
        <dbReference type="ARBA" id="ARBA00022801"/>
    </source>
</evidence>
<feature type="transmembrane region" description="Helical" evidence="10">
    <location>
        <begin position="161"/>
        <end position="182"/>
    </location>
</feature>
<dbReference type="Gene3D" id="3.40.50.300">
    <property type="entry name" value="P-loop containing nucleotide triphosphate hydrolases"/>
    <property type="match status" value="1"/>
</dbReference>
<evidence type="ECO:0000256" key="10">
    <source>
        <dbReference type="SAM" id="Phobius"/>
    </source>
</evidence>
<dbReference type="PROSITE" id="PS50893">
    <property type="entry name" value="ABC_TRANSPORTER_2"/>
    <property type="match status" value="1"/>
</dbReference>
<accession>M1P0H8</accession>
<evidence type="ECO:0000256" key="9">
    <source>
        <dbReference type="ARBA" id="ARBA00023136"/>
    </source>
</evidence>
<dbReference type="SMART" id="SM00382">
    <property type="entry name" value="AAA"/>
    <property type="match status" value="1"/>
</dbReference>
<feature type="transmembrane region" description="Helical" evidence="10">
    <location>
        <begin position="379"/>
        <end position="398"/>
    </location>
</feature>
<dbReference type="GO" id="GO:0006508">
    <property type="term" value="P:proteolysis"/>
    <property type="evidence" value="ECO:0007669"/>
    <property type="project" value="InterPro"/>
</dbReference>
<comment type="subcellular location">
    <subcellularLocation>
        <location evidence="1">Cell membrane</location>
        <topology evidence="1">Multi-pass membrane protein</topology>
    </subcellularLocation>
</comment>
<dbReference type="GO" id="GO:0015421">
    <property type="term" value="F:ABC-type oligopeptide transporter activity"/>
    <property type="evidence" value="ECO:0007669"/>
    <property type="project" value="TreeGrafter"/>
</dbReference>
<gene>
    <name evidence="14" type="ordered locus">UWK_00403</name>
</gene>
<evidence type="ECO:0000256" key="2">
    <source>
        <dbReference type="ARBA" id="ARBA00022448"/>
    </source>
</evidence>
<keyword evidence="7" id="KW-0067">ATP-binding</keyword>
<dbReference type="GO" id="GO:0016887">
    <property type="term" value="F:ATP hydrolysis activity"/>
    <property type="evidence" value="ECO:0007669"/>
    <property type="project" value="InterPro"/>
</dbReference>
<dbReference type="eggNOG" id="COG2274">
    <property type="taxonomic scope" value="Bacteria"/>
</dbReference>
<keyword evidence="5" id="KW-0547">Nucleotide-binding</keyword>
<dbReference type="PANTHER" id="PTHR43394:SF1">
    <property type="entry name" value="ATP-BINDING CASSETTE SUB-FAMILY B MEMBER 10, MITOCHONDRIAL"/>
    <property type="match status" value="1"/>
</dbReference>
<sequence>MTKNTKKANLQSGLFCVAIAAKLHGNPITMEQIKHHFGRDTGKLQLIELARIFQEIGFKAKPVSKDLSKVNPGLFPIIAERKSGDFVLVGGKDEQGEKVLVQQVGEARGSWVNIEEFQKDLGGQILLLKKRTTQQRSRQAFGLGWFVQSSRKYWSVLRDCLLASFFVQIFGLLSPLIFMIVIDKVLSNNSLSTLDVLVFALVVVSFFEIALNGLRTYLMSHTANRIDLMLGVQLFKHLMSLPLSYFESRQVGDTIARMKELENVRSFITGSGLMLFLDLFFLIVFLFVMYLFSPFLTMLVMVALPLLFGASFLLTPLLRNKLEDRYTAGSDKQSFLVETLAGMETIKANAAEPKVREEWEKRLANHVKIGFSGGHLSNLISQTTGIISKILSVLLLWFGAKEVLHGNLTVGQFIAFNMLSSRVIAPILRLSRIWKELQQVNVSVARIGDIFNTAPEPGFDPSKVSLPAIKGDVRFEDVTFRFTPEGTEVLQDVSFSVKAGEVIGIVGTTGSGKTTLVKLLQRLYVPEKGRIFIDGVDISMADSSWLRRQIGVVIQDGVLFNRSIRDNITLNVPNLEMEEVIAAATLAGVHDLILGLPEGYDTLVGERGCRLSTGQRQRIAIARALASDPGMLILDEATSGLDYESEMHVQKNMRKICEGRTVFIIAHRLTTVRRADRIISLEHGRIVENDTPQALLKAGGRFATLQSIHEGCYA</sequence>
<dbReference type="FunFam" id="3.40.50.300:FF:000299">
    <property type="entry name" value="ABC transporter ATP-binding protein/permease"/>
    <property type="match status" value="1"/>
</dbReference>
<evidence type="ECO:0000259" key="11">
    <source>
        <dbReference type="PROSITE" id="PS50893"/>
    </source>
</evidence>
<dbReference type="InterPro" id="IPR039421">
    <property type="entry name" value="Type_1_exporter"/>
</dbReference>
<evidence type="ECO:0000259" key="12">
    <source>
        <dbReference type="PROSITE" id="PS50929"/>
    </source>
</evidence>
<dbReference type="EMBL" id="CP003985">
    <property type="protein sequence ID" value="AGF76988.1"/>
    <property type="molecule type" value="Genomic_DNA"/>
</dbReference>
<evidence type="ECO:0000256" key="1">
    <source>
        <dbReference type="ARBA" id="ARBA00004651"/>
    </source>
</evidence>
<feature type="domain" description="Peptidase C39" evidence="13">
    <location>
        <begin position="6"/>
        <end position="128"/>
    </location>
</feature>
<dbReference type="PANTHER" id="PTHR43394">
    <property type="entry name" value="ATP-DEPENDENT PERMEASE MDL1, MITOCHONDRIAL"/>
    <property type="match status" value="1"/>
</dbReference>
<dbReference type="STRING" id="1167006.UWK_00403"/>
<evidence type="ECO:0000313" key="14">
    <source>
        <dbReference type="EMBL" id="AGF76988.1"/>
    </source>
</evidence>
<keyword evidence="3" id="KW-1003">Cell membrane</keyword>
<dbReference type="AlphaFoldDB" id="M1P0H8"/>
<feature type="transmembrane region" description="Helical" evidence="10">
    <location>
        <begin position="267"/>
        <end position="292"/>
    </location>
</feature>
<dbReference type="SUPFAM" id="SSF90123">
    <property type="entry name" value="ABC transporter transmembrane region"/>
    <property type="match status" value="1"/>
</dbReference>
<reference evidence="15" key="1">
    <citation type="journal article" date="2013" name="Stand. Genomic Sci.">
        <title>Complete genome sequence of Desulfocapsa sulfexigens, a marine deltaproteobacterium specialized in disproportionating inorganic sulfur compounds.</title>
        <authorList>
            <person name="Finster K.W."/>
            <person name="Kjeldsen K.U."/>
            <person name="Kube M."/>
            <person name="Reinhardt R."/>
            <person name="Mussmann M."/>
            <person name="Amann R."/>
            <person name="Schreiber L."/>
        </authorList>
    </citation>
    <scope>NUCLEOTIDE SEQUENCE [LARGE SCALE GENOMIC DNA]</scope>
    <source>
        <strain evidence="15">DSM 10523 / SB164P1</strain>
    </source>
</reference>
<dbReference type="NCBIfam" id="TIGR01846">
    <property type="entry name" value="type_I_sec_HlyB"/>
    <property type="match status" value="1"/>
</dbReference>
<feature type="transmembrane region" description="Helical" evidence="10">
    <location>
        <begin position="298"/>
        <end position="318"/>
    </location>
</feature>
<dbReference type="CDD" id="cd18588">
    <property type="entry name" value="ABC_6TM_CyaB_HlyB_like"/>
    <property type="match status" value="1"/>
</dbReference>